<proteinExistence type="predicted"/>
<reference evidence="1" key="1">
    <citation type="submission" date="2023-08" db="EMBL/GenBank/DDBJ databases">
        <title>Pelteobagrus vachellii genome.</title>
        <authorList>
            <person name="Liu H."/>
        </authorList>
    </citation>
    <scope>NUCLEOTIDE SEQUENCE</scope>
    <source>
        <strain evidence="1">PRFRI_2022a</strain>
        <tissue evidence="1">Muscle</tissue>
    </source>
</reference>
<dbReference type="AlphaFoldDB" id="A0AA88LQK2"/>
<name>A0AA88LQK2_TACVA</name>
<gene>
    <name evidence="1" type="ORF">Q7C36_021221</name>
</gene>
<protein>
    <submittedName>
        <fullName evidence="1">Uncharacterized protein</fullName>
    </submittedName>
</protein>
<sequence>MFGRQKDYSKICFEKKRDLKRIAVLSHTLMGKKEKKNKRHYRKKKNLTPLKRATFNNMARLETHRYSRKVAPKATGERGHQTLLAQSKKSIPLIQHMSYIRQSVLSSSEVFQRMLLTYFRKINKNNR</sequence>
<dbReference type="EMBL" id="JAVHJS010000023">
    <property type="protein sequence ID" value="KAK2819575.1"/>
    <property type="molecule type" value="Genomic_DNA"/>
</dbReference>
<keyword evidence="2" id="KW-1185">Reference proteome</keyword>
<evidence type="ECO:0000313" key="2">
    <source>
        <dbReference type="Proteomes" id="UP001187315"/>
    </source>
</evidence>
<organism evidence="1 2">
    <name type="scientific">Tachysurus vachellii</name>
    <name type="common">Darkbarbel catfish</name>
    <name type="synonym">Pelteobagrus vachellii</name>
    <dbReference type="NCBI Taxonomy" id="175792"/>
    <lineage>
        <taxon>Eukaryota</taxon>
        <taxon>Metazoa</taxon>
        <taxon>Chordata</taxon>
        <taxon>Craniata</taxon>
        <taxon>Vertebrata</taxon>
        <taxon>Euteleostomi</taxon>
        <taxon>Actinopterygii</taxon>
        <taxon>Neopterygii</taxon>
        <taxon>Teleostei</taxon>
        <taxon>Ostariophysi</taxon>
        <taxon>Siluriformes</taxon>
        <taxon>Bagridae</taxon>
        <taxon>Tachysurus</taxon>
    </lineage>
</organism>
<comment type="caution">
    <text evidence="1">The sequence shown here is derived from an EMBL/GenBank/DDBJ whole genome shotgun (WGS) entry which is preliminary data.</text>
</comment>
<dbReference type="Proteomes" id="UP001187315">
    <property type="component" value="Unassembled WGS sequence"/>
</dbReference>
<accession>A0AA88LQK2</accession>
<evidence type="ECO:0000313" key="1">
    <source>
        <dbReference type="EMBL" id="KAK2819575.1"/>
    </source>
</evidence>